<feature type="transmembrane region" description="Helical" evidence="2">
    <location>
        <begin position="7"/>
        <end position="29"/>
    </location>
</feature>
<dbReference type="GO" id="GO:0006629">
    <property type="term" value="P:lipid metabolic process"/>
    <property type="evidence" value="ECO:0007669"/>
    <property type="project" value="InterPro"/>
</dbReference>
<keyword evidence="2" id="KW-0812">Transmembrane</keyword>
<sequence length="648" mass="72448">MAHGRNRLYFAIAFLVSAIPSLVATYLMAHEYTALSLILFITSLLCLVISIVMFLGYKTIKKGAPVVARTLSRTSKLLSPIARYLSDTYIIGPIISAIIRVSFFMWFCLLLSCDVVIRSVLRQFVGYHPTGKTYSIINAMNKNLDLFDDTIPRTSNLESGRKFRQRKRATNSKDNDLSDLLRRPRYSLPLAYTLGVSSRLAYEDVEVIKYELAKAGFDVENTFKPIAYKNICAFIAEKDDDILLVFRGTNPMNMANYMTNVNIHKAQVNSPYMGYMGKVHKGFWEAMGDPKMKRKSSAAAAVDPGVSSTVNIELSGTSVSRTIWTTIKAILQIIRFLTSSLSHHVRDPVDSRWLGENVDLRSQNLFVQAESWIMGLVNRDADSEDEGVVPDLKDTDSSSTDEHSSDLAKKSKRRSVDSPTTRQSTRHGRKRLFITGHSLGGALSTIFLAKMLQSNSELLQIFAGLYTYGHPKIADTDFAKTFSPRMSSKIFHHAYNNDIVTRVPSHDNYSSPPGTLVFIDSAFNITLYPPNPLTNEPVPIRPISFLHLSGLLNRHIIARLVSDSLVRIILRVVFPFFVNDHFPSDYCEALRKGKINWVIIGEGGISAGDETDVGTSMTPLKHKTTEPSSRRLNVLVGSSAKRNSWPVN</sequence>
<feature type="domain" description="Fungal lipase-type" evidence="3">
    <location>
        <begin position="426"/>
        <end position="506"/>
    </location>
</feature>
<keyword evidence="2" id="KW-0472">Membrane</keyword>
<evidence type="ECO:0000256" key="2">
    <source>
        <dbReference type="SAM" id="Phobius"/>
    </source>
</evidence>
<dbReference type="PANTHER" id="PTHR46086:SF3">
    <property type="entry name" value="TRIACYLGLYCEROL LIPASE OBL1"/>
    <property type="match status" value="1"/>
</dbReference>
<dbReference type="EMBL" id="JAEPRA010000011">
    <property type="protein sequence ID" value="KAG2178277.1"/>
    <property type="molecule type" value="Genomic_DNA"/>
</dbReference>
<feature type="compositionally biased region" description="Basic and acidic residues" evidence="1">
    <location>
        <begin position="391"/>
        <end position="409"/>
    </location>
</feature>
<dbReference type="OrthoDB" id="2338663at2759"/>
<reference evidence="4" key="1">
    <citation type="submission" date="2020-12" db="EMBL/GenBank/DDBJ databases">
        <title>Metabolic potential, ecology and presence of endohyphal bacteria is reflected in genomic diversity of Mucoromycotina.</title>
        <authorList>
            <person name="Muszewska A."/>
            <person name="Okrasinska A."/>
            <person name="Steczkiewicz K."/>
            <person name="Drgas O."/>
            <person name="Orlowska M."/>
            <person name="Perlinska-Lenart U."/>
            <person name="Aleksandrzak-Piekarczyk T."/>
            <person name="Szatraj K."/>
            <person name="Zielenkiewicz U."/>
            <person name="Pilsyk S."/>
            <person name="Malc E."/>
            <person name="Mieczkowski P."/>
            <person name="Kruszewska J.S."/>
            <person name="Biernat P."/>
            <person name="Pawlowska J."/>
        </authorList>
    </citation>
    <scope>NUCLEOTIDE SEQUENCE</scope>
    <source>
        <strain evidence="4">WA0000051536</strain>
    </source>
</reference>
<dbReference type="GO" id="GO:0004806">
    <property type="term" value="F:triacylglycerol lipase activity"/>
    <property type="evidence" value="ECO:0007669"/>
    <property type="project" value="InterPro"/>
</dbReference>
<evidence type="ECO:0000313" key="4">
    <source>
        <dbReference type="EMBL" id="KAG2178277.1"/>
    </source>
</evidence>
<dbReference type="InterPro" id="IPR002921">
    <property type="entry name" value="Fungal_lipase-type"/>
</dbReference>
<name>A0A8H7PQB8_9FUNG</name>
<evidence type="ECO:0000259" key="3">
    <source>
        <dbReference type="Pfam" id="PF01764"/>
    </source>
</evidence>
<dbReference type="InterPro" id="IPR044819">
    <property type="entry name" value="OBL-like"/>
</dbReference>
<keyword evidence="5" id="KW-1185">Reference proteome</keyword>
<dbReference type="SUPFAM" id="SSF53474">
    <property type="entry name" value="alpha/beta-Hydrolases"/>
    <property type="match status" value="2"/>
</dbReference>
<gene>
    <name evidence="4" type="ORF">INT44_001427</name>
</gene>
<dbReference type="Gene3D" id="3.40.50.1820">
    <property type="entry name" value="alpha/beta hydrolase"/>
    <property type="match status" value="2"/>
</dbReference>
<feature type="transmembrane region" description="Helical" evidence="2">
    <location>
        <begin position="35"/>
        <end position="57"/>
    </location>
</feature>
<evidence type="ECO:0000256" key="1">
    <source>
        <dbReference type="SAM" id="MobiDB-lite"/>
    </source>
</evidence>
<dbReference type="InterPro" id="IPR029058">
    <property type="entry name" value="AB_hydrolase_fold"/>
</dbReference>
<feature type="region of interest" description="Disordered" evidence="1">
    <location>
        <begin position="384"/>
        <end position="430"/>
    </location>
</feature>
<organism evidence="4 5">
    <name type="scientific">Umbelopsis vinacea</name>
    <dbReference type="NCBI Taxonomy" id="44442"/>
    <lineage>
        <taxon>Eukaryota</taxon>
        <taxon>Fungi</taxon>
        <taxon>Fungi incertae sedis</taxon>
        <taxon>Mucoromycota</taxon>
        <taxon>Mucoromycotina</taxon>
        <taxon>Umbelopsidomycetes</taxon>
        <taxon>Umbelopsidales</taxon>
        <taxon>Umbelopsidaceae</taxon>
        <taxon>Umbelopsis</taxon>
    </lineage>
</organism>
<comment type="caution">
    <text evidence="4">The sequence shown here is derived from an EMBL/GenBank/DDBJ whole genome shotgun (WGS) entry which is preliminary data.</text>
</comment>
<keyword evidence="2" id="KW-1133">Transmembrane helix</keyword>
<proteinExistence type="predicted"/>
<dbReference type="PANTHER" id="PTHR46086">
    <property type="entry name" value="ALPHA/BETA-HYDROLASES SUPERFAMILY PROTEIN"/>
    <property type="match status" value="1"/>
</dbReference>
<feature type="transmembrane region" description="Helical" evidence="2">
    <location>
        <begin position="77"/>
        <end position="97"/>
    </location>
</feature>
<dbReference type="Proteomes" id="UP000612746">
    <property type="component" value="Unassembled WGS sequence"/>
</dbReference>
<protein>
    <recommendedName>
        <fullName evidence="3">Fungal lipase-type domain-containing protein</fullName>
    </recommendedName>
</protein>
<dbReference type="Pfam" id="PF01764">
    <property type="entry name" value="Lipase_3"/>
    <property type="match status" value="1"/>
</dbReference>
<evidence type="ECO:0000313" key="5">
    <source>
        <dbReference type="Proteomes" id="UP000612746"/>
    </source>
</evidence>
<accession>A0A8H7PQB8</accession>
<dbReference type="AlphaFoldDB" id="A0A8H7PQB8"/>